<keyword evidence="6" id="KW-0378">Hydrolase</keyword>
<dbReference type="PANTHER" id="PTHR10201:SF169">
    <property type="entry name" value="MATRIX METALLOPROTEINASE-16-LIKE PROTEIN"/>
    <property type="match status" value="1"/>
</dbReference>
<gene>
    <name evidence="17" type="ORF">PSYICH_LOCUS8686</name>
</gene>
<dbReference type="InterPro" id="IPR036365">
    <property type="entry name" value="PGBD-like_sf"/>
</dbReference>
<dbReference type="InterPro" id="IPR006026">
    <property type="entry name" value="Peptidase_Metallo"/>
</dbReference>
<evidence type="ECO:0000256" key="11">
    <source>
        <dbReference type="PIRSR" id="PIRSR001191-2"/>
    </source>
</evidence>
<keyword evidence="4 15" id="KW-0732">Signal</keyword>
<dbReference type="InterPro" id="IPR021190">
    <property type="entry name" value="Pept_M10A"/>
</dbReference>
<feature type="binding site" evidence="12">
    <location>
        <position position="405"/>
    </location>
    <ligand>
        <name>Ca(2+)</name>
        <dbReference type="ChEBI" id="CHEBI:29108"/>
        <label>5</label>
    </ligand>
</feature>
<feature type="binding site" evidence="12">
    <location>
        <position position="403"/>
    </location>
    <ligand>
        <name>Ca(2+)</name>
        <dbReference type="ChEBI" id="CHEBI:29108"/>
        <label>4</label>
    </ligand>
</feature>
<keyword evidence="3 11" id="KW-0479">Metal-binding</keyword>
<evidence type="ECO:0000256" key="5">
    <source>
        <dbReference type="ARBA" id="ARBA00022737"/>
    </source>
</evidence>
<feature type="binding site" description="in inhibited form" evidence="12">
    <location>
        <position position="101"/>
    </location>
    <ligand>
        <name>Zn(2+)</name>
        <dbReference type="ChEBI" id="CHEBI:29105"/>
        <label>2</label>
        <note>catalytic</note>
    </ligand>
</feature>
<dbReference type="Proteomes" id="UP001153636">
    <property type="component" value="Chromosome 3"/>
</dbReference>
<accession>A0A9P0GGE5</accession>
<evidence type="ECO:0000256" key="12">
    <source>
        <dbReference type="PIRSR" id="PIRSR621190-2"/>
    </source>
</evidence>
<keyword evidence="18" id="KW-1185">Reference proteome</keyword>
<comment type="cofactor">
    <cofactor evidence="12">
        <name>Ca(2+)</name>
        <dbReference type="ChEBI" id="CHEBI:29108"/>
    </cofactor>
    <text evidence="12">Can bind about 5 Ca(2+) ions per subunit.</text>
</comment>
<feature type="binding site" evidence="12">
    <location>
        <position position="183"/>
    </location>
    <ligand>
        <name>Zn(2+)</name>
        <dbReference type="ChEBI" id="CHEBI:29105"/>
        <label>1</label>
    </ligand>
</feature>
<feature type="signal peptide" evidence="15">
    <location>
        <begin position="1"/>
        <end position="28"/>
    </location>
</feature>
<feature type="compositionally biased region" description="Low complexity" evidence="14">
    <location>
        <begin position="303"/>
        <end position="343"/>
    </location>
</feature>
<dbReference type="GO" id="GO:0008270">
    <property type="term" value="F:zinc ion binding"/>
    <property type="evidence" value="ECO:0007669"/>
    <property type="project" value="InterPro"/>
</dbReference>
<comment type="cofactor">
    <cofactor evidence="12">
        <name>Zn(2+)</name>
        <dbReference type="ChEBI" id="CHEBI:29105"/>
    </cofactor>
    <text evidence="12">Binds 2 Zn(2+) ions per subunit.</text>
</comment>
<dbReference type="AlphaFoldDB" id="A0A9P0GGE5"/>
<dbReference type="SMART" id="SM00120">
    <property type="entry name" value="HX"/>
    <property type="match status" value="4"/>
</dbReference>
<feature type="binding site" evidence="11">
    <location>
        <position position="239"/>
    </location>
    <ligand>
        <name>Zn(2+)</name>
        <dbReference type="ChEBI" id="CHEBI:29105"/>
        <label>2</label>
        <note>catalytic</note>
    </ligand>
</feature>
<dbReference type="Pfam" id="PF00413">
    <property type="entry name" value="Peptidase_M10"/>
    <property type="match status" value="1"/>
</dbReference>
<dbReference type="InterPro" id="IPR018487">
    <property type="entry name" value="Hemopexin-like_repeat"/>
</dbReference>
<evidence type="ECO:0000313" key="18">
    <source>
        <dbReference type="Proteomes" id="UP001153636"/>
    </source>
</evidence>
<feature type="region of interest" description="Disordered" evidence="14">
    <location>
        <begin position="298"/>
        <end position="343"/>
    </location>
</feature>
<feature type="repeat" description="Hemopexin" evidence="13">
    <location>
        <begin position="495"/>
        <end position="543"/>
    </location>
</feature>
<dbReference type="PANTHER" id="PTHR10201">
    <property type="entry name" value="MATRIX METALLOPROTEINASE"/>
    <property type="match status" value="1"/>
</dbReference>
<feature type="binding site" evidence="12">
    <location>
        <position position="216"/>
    </location>
    <ligand>
        <name>Ca(2+)</name>
        <dbReference type="ChEBI" id="CHEBI:29108"/>
        <label>1</label>
    </ligand>
</feature>
<dbReference type="InterPro" id="IPR021158">
    <property type="entry name" value="Pept_M10A_Zn_BS"/>
</dbReference>
<evidence type="ECO:0000256" key="3">
    <source>
        <dbReference type="ARBA" id="ARBA00022723"/>
    </source>
</evidence>
<dbReference type="FunFam" id="2.110.10.10:FF:000005">
    <property type="entry name" value="Stromelysin-3 preproprotein"/>
    <property type="match status" value="1"/>
</dbReference>
<feature type="binding site" evidence="12">
    <location>
        <position position="216"/>
    </location>
    <ligand>
        <name>Ca(2+)</name>
        <dbReference type="ChEBI" id="CHEBI:29108"/>
        <label>3</label>
    </ligand>
</feature>
<dbReference type="PROSITE" id="PS51642">
    <property type="entry name" value="HEMOPEXIN_2"/>
    <property type="match status" value="2"/>
</dbReference>
<dbReference type="GO" id="GO:0006508">
    <property type="term" value="P:proteolysis"/>
    <property type="evidence" value="ECO:0007669"/>
    <property type="project" value="UniProtKB-KW"/>
</dbReference>
<dbReference type="GO" id="GO:0030198">
    <property type="term" value="P:extracellular matrix organization"/>
    <property type="evidence" value="ECO:0007669"/>
    <property type="project" value="TreeGrafter"/>
</dbReference>
<evidence type="ECO:0000256" key="9">
    <source>
        <dbReference type="ARBA" id="ARBA00023145"/>
    </source>
</evidence>
<keyword evidence="9" id="KW-0865">Zymogen</keyword>
<dbReference type="InterPro" id="IPR001818">
    <property type="entry name" value="Pept_M10_metallopeptidase"/>
</dbReference>
<reference evidence="17" key="1">
    <citation type="submission" date="2022-01" db="EMBL/GenBank/DDBJ databases">
        <authorList>
            <person name="King R."/>
        </authorList>
    </citation>
    <scope>NUCLEOTIDE SEQUENCE</scope>
</reference>
<feature type="binding site" evidence="12">
    <location>
        <position position="211"/>
    </location>
    <ligand>
        <name>Zn(2+)</name>
        <dbReference type="ChEBI" id="CHEBI:29105"/>
        <label>1</label>
    </ligand>
</feature>
<dbReference type="SUPFAM" id="SSF50923">
    <property type="entry name" value="Hemopexin-like domain"/>
    <property type="match status" value="1"/>
</dbReference>
<feature type="repeat" description="Hemopexin" evidence="13">
    <location>
        <begin position="395"/>
        <end position="444"/>
    </location>
</feature>
<evidence type="ECO:0000313" key="17">
    <source>
        <dbReference type="EMBL" id="CAH1108860.1"/>
    </source>
</evidence>
<dbReference type="InterPro" id="IPR033739">
    <property type="entry name" value="M10A_MMP"/>
</dbReference>
<keyword evidence="12" id="KW-0106">Calcium</keyword>
<evidence type="ECO:0000256" key="14">
    <source>
        <dbReference type="SAM" id="MobiDB-lite"/>
    </source>
</evidence>
<feature type="binding site" evidence="12">
    <location>
        <position position="181"/>
    </location>
    <ligand>
        <name>Zn(2+)</name>
        <dbReference type="ChEBI" id="CHEBI:29105"/>
        <label>1</label>
    </ligand>
</feature>
<feature type="binding site" evidence="12">
    <location>
        <position position="257"/>
    </location>
    <ligand>
        <name>Zn(2+)</name>
        <dbReference type="ChEBI" id="CHEBI:29105"/>
        <label>2</label>
        <note>catalytic</note>
    </ligand>
</feature>
<protein>
    <recommendedName>
        <fullName evidence="16">Peptidase metallopeptidase domain-containing protein</fullName>
    </recommendedName>
</protein>
<feature type="binding site" evidence="12">
    <location>
        <position position="207"/>
    </location>
    <ligand>
        <name>Ca(2+)</name>
        <dbReference type="ChEBI" id="CHEBI:29108"/>
        <label>2</label>
    </ligand>
</feature>
<dbReference type="GO" id="GO:0031012">
    <property type="term" value="C:extracellular matrix"/>
    <property type="evidence" value="ECO:0007669"/>
    <property type="project" value="InterPro"/>
</dbReference>
<dbReference type="PRINTS" id="PR00138">
    <property type="entry name" value="MATRIXIN"/>
</dbReference>
<dbReference type="PIRSF" id="PIRSF001191">
    <property type="entry name" value="Peptidase_M10A_matrix"/>
    <property type="match status" value="1"/>
</dbReference>
<feature type="binding site" evidence="12">
    <location>
        <position position="189"/>
    </location>
    <ligand>
        <name>Ca(2+)</name>
        <dbReference type="ChEBI" id="CHEBI:29108"/>
        <label>3</label>
    </ligand>
</feature>
<comment type="similarity">
    <text evidence="1">Belongs to the peptidase M10A family.</text>
</comment>
<evidence type="ECO:0000259" key="16">
    <source>
        <dbReference type="SMART" id="SM00235"/>
    </source>
</evidence>
<dbReference type="InterPro" id="IPR000585">
    <property type="entry name" value="Hemopexin-like_dom"/>
</dbReference>
<keyword evidence="2" id="KW-0645">Protease</keyword>
<keyword evidence="7 11" id="KW-0862">Zinc</keyword>
<feature type="binding site" evidence="12">
    <location>
        <position position="196"/>
    </location>
    <ligand>
        <name>Zn(2+)</name>
        <dbReference type="ChEBI" id="CHEBI:29105"/>
        <label>1</label>
    </ligand>
</feature>
<evidence type="ECO:0000256" key="8">
    <source>
        <dbReference type="ARBA" id="ARBA00023049"/>
    </source>
</evidence>
<feature type="binding site" evidence="12">
    <location>
        <position position="171"/>
    </location>
    <ligand>
        <name>Ca(2+)</name>
        <dbReference type="ChEBI" id="CHEBI:29108"/>
        <label>2</label>
    </ligand>
</feature>
<evidence type="ECO:0000256" key="10">
    <source>
        <dbReference type="PIRSR" id="PIRSR001191-1"/>
    </source>
</evidence>
<name>A0A9P0GGE5_9CUCU</name>
<evidence type="ECO:0000256" key="6">
    <source>
        <dbReference type="ARBA" id="ARBA00022801"/>
    </source>
</evidence>
<dbReference type="SMART" id="SM00235">
    <property type="entry name" value="ZnMc"/>
    <property type="match status" value="1"/>
</dbReference>
<evidence type="ECO:0000256" key="7">
    <source>
        <dbReference type="ARBA" id="ARBA00022833"/>
    </source>
</evidence>
<evidence type="ECO:0000256" key="13">
    <source>
        <dbReference type="PROSITE-ProRule" id="PRU01011"/>
    </source>
</evidence>
<dbReference type="SUPFAM" id="SSF47090">
    <property type="entry name" value="PGBD-like"/>
    <property type="match status" value="1"/>
</dbReference>
<sequence>MFIAFCFTMFVEFLCYLVLVDFVNYGYSAPSQNKNHQIPSIKALDFMKKYGYLQMDDGHSEALYTEGGISEIIKVMQRFGGINETGVFDEATQKLITLPRCGVPDIIKSNRKRRYILGPEGWEKRNLSYFLANWSPNLGEELVQKNIQKALDVWGGYGRLQFNRKYSQDADIIVAFAQGYHGDNNPFDGPGSILAHAFFPHQQDDQGGDIHFDADENWVDKSVAGDLSEGTDFYTVALHELGHSLGLAHSPVQSSIMFPYYQDPESGVQLGYDDILAMYDMYIRRILKEDKVKALSNNDSDEYSTVTTSYDETESSSEQSTVETDPTSSSPTEYSPYSTSSATTVTDSYTDISTIYWHEQEDATVTYSGDDESVEVHKKHDQTHGIPKNNAPSFPDICDGHVDSIATLRDELFVFRDQYIWRFKDMRRLLEGYPVKLQDMFPTLPNHIKKINAAYQRPDGMIVLFTGNVFWVHDGEKFLESSPEPLTHYGLPEYLTELDAVQTWSLNRKTYFYKNDRFWRYNETSKQMDPGYPLHMQRWRGVPTYLDAATTWKDGITYFFRGGLFWKFDNNWIMVTEESPMPTPMIWFGCSENDNKIMEWFS</sequence>
<evidence type="ECO:0000256" key="15">
    <source>
        <dbReference type="SAM" id="SignalP"/>
    </source>
</evidence>
<dbReference type="GO" id="GO:0005615">
    <property type="term" value="C:extracellular space"/>
    <property type="evidence" value="ECO:0007669"/>
    <property type="project" value="TreeGrafter"/>
</dbReference>
<feature type="binding site" evidence="12">
    <location>
        <position position="209"/>
    </location>
    <ligand>
        <name>Ca(2+)</name>
        <dbReference type="ChEBI" id="CHEBI:29108"/>
        <label>2</label>
    </ligand>
</feature>
<feature type="binding site" evidence="11">
    <location>
        <position position="243"/>
    </location>
    <ligand>
        <name>Zn(2+)</name>
        <dbReference type="ChEBI" id="CHEBI:29105"/>
        <label>2</label>
        <note>catalytic</note>
    </ligand>
</feature>
<dbReference type="InterPro" id="IPR024079">
    <property type="entry name" value="MetalloPept_cat_dom_sf"/>
</dbReference>
<feature type="binding site" evidence="12">
    <location>
        <position position="213"/>
    </location>
    <ligand>
        <name>Ca(2+)</name>
        <dbReference type="ChEBI" id="CHEBI:29108"/>
        <label>3</label>
    </ligand>
</feature>
<feature type="binding site" evidence="12">
    <location>
        <position position="454"/>
    </location>
    <ligand>
        <name>Ca(2+)</name>
        <dbReference type="ChEBI" id="CHEBI:29108"/>
        <label>5</label>
    </ligand>
</feature>
<organism evidence="17 18">
    <name type="scientific">Psylliodes chrysocephalus</name>
    <dbReference type="NCBI Taxonomy" id="3402493"/>
    <lineage>
        <taxon>Eukaryota</taxon>
        <taxon>Metazoa</taxon>
        <taxon>Ecdysozoa</taxon>
        <taxon>Arthropoda</taxon>
        <taxon>Hexapoda</taxon>
        <taxon>Insecta</taxon>
        <taxon>Pterygota</taxon>
        <taxon>Neoptera</taxon>
        <taxon>Endopterygota</taxon>
        <taxon>Coleoptera</taxon>
        <taxon>Polyphaga</taxon>
        <taxon>Cucujiformia</taxon>
        <taxon>Chrysomeloidea</taxon>
        <taxon>Chrysomelidae</taxon>
        <taxon>Galerucinae</taxon>
        <taxon>Alticini</taxon>
        <taxon>Psylliodes</taxon>
    </lineage>
</organism>
<dbReference type="GO" id="GO:0004222">
    <property type="term" value="F:metalloendopeptidase activity"/>
    <property type="evidence" value="ECO:0007669"/>
    <property type="project" value="InterPro"/>
</dbReference>
<feature type="binding site" evidence="12">
    <location>
        <position position="188"/>
    </location>
    <ligand>
        <name>Ca(2+)</name>
        <dbReference type="ChEBI" id="CHEBI:29108"/>
        <label>3</label>
    </ligand>
</feature>
<dbReference type="SUPFAM" id="SSF55486">
    <property type="entry name" value="Metalloproteases ('zincins'), catalytic domain"/>
    <property type="match status" value="1"/>
</dbReference>
<dbReference type="GO" id="GO:0030574">
    <property type="term" value="P:collagen catabolic process"/>
    <property type="evidence" value="ECO:0007669"/>
    <property type="project" value="TreeGrafter"/>
</dbReference>
<dbReference type="Pfam" id="PF00045">
    <property type="entry name" value="Hemopexin"/>
    <property type="match status" value="3"/>
</dbReference>
<dbReference type="InterPro" id="IPR036375">
    <property type="entry name" value="Hemopexin-like_dom_sf"/>
</dbReference>
<evidence type="ECO:0000256" key="1">
    <source>
        <dbReference type="ARBA" id="ARBA00010370"/>
    </source>
</evidence>
<dbReference type="EMBL" id="OV651815">
    <property type="protein sequence ID" value="CAH1108860.1"/>
    <property type="molecule type" value="Genomic_DNA"/>
</dbReference>
<keyword evidence="5" id="KW-0677">Repeat</keyword>
<dbReference type="OrthoDB" id="406838at2759"/>
<evidence type="ECO:0000256" key="2">
    <source>
        <dbReference type="ARBA" id="ARBA00022670"/>
    </source>
</evidence>
<feature type="binding site" evidence="12">
    <location>
        <position position="547"/>
    </location>
    <ligand>
        <name>Ca(2+)</name>
        <dbReference type="ChEBI" id="CHEBI:29108"/>
        <label>4</label>
    </ligand>
</feature>
<dbReference type="Gene3D" id="3.40.390.10">
    <property type="entry name" value="Collagenase (Catalytic Domain)"/>
    <property type="match status" value="1"/>
</dbReference>
<keyword evidence="8" id="KW-0482">Metalloprotease</keyword>
<dbReference type="CDD" id="cd00094">
    <property type="entry name" value="HX"/>
    <property type="match status" value="1"/>
</dbReference>
<dbReference type="CDD" id="cd04278">
    <property type="entry name" value="ZnMc_MMP"/>
    <property type="match status" value="1"/>
</dbReference>
<feature type="active site" evidence="10">
    <location>
        <position position="240"/>
    </location>
</feature>
<proteinExistence type="inferred from homology"/>
<dbReference type="PROSITE" id="PS00546">
    <property type="entry name" value="CYSTEINE_SWITCH"/>
    <property type="match status" value="1"/>
</dbReference>
<evidence type="ECO:0000256" key="4">
    <source>
        <dbReference type="ARBA" id="ARBA00022729"/>
    </source>
</evidence>
<feature type="binding site" evidence="11">
    <location>
        <position position="249"/>
    </location>
    <ligand>
        <name>Zn(2+)</name>
        <dbReference type="ChEBI" id="CHEBI:29105"/>
        <label>2</label>
        <note>catalytic</note>
    </ligand>
</feature>
<feature type="chain" id="PRO_5040282928" description="Peptidase metallopeptidase domain-containing protein" evidence="15">
    <location>
        <begin position="29"/>
        <end position="602"/>
    </location>
</feature>
<feature type="domain" description="Peptidase metallopeptidase" evidence="16">
    <location>
        <begin position="118"/>
        <end position="281"/>
    </location>
</feature>
<dbReference type="Gene3D" id="2.110.10.10">
    <property type="entry name" value="Hemopexin-like domain"/>
    <property type="match status" value="1"/>
</dbReference>